<name>A0A1H2ZI90_THIRO</name>
<protein>
    <recommendedName>
        <fullName evidence="5">Four helix bundle sensory module for signal transduction</fullName>
    </recommendedName>
</protein>
<dbReference type="Gene3D" id="6.10.340.10">
    <property type="match status" value="1"/>
</dbReference>
<accession>A0A1H2ZI90</accession>
<keyword evidence="1" id="KW-0175">Coiled coil</keyword>
<evidence type="ECO:0000313" key="4">
    <source>
        <dbReference type="Proteomes" id="UP000198816"/>
    </source>
</evidence>
<evidence type="ECO:0008006" key="5">
    <source>
        <dbReference type="Google" id="ProtNLM"/>
    </source>
</evidence>
<proteinExistence type="predicted"/>
<keyword evidence="4" id="KW-1185">Reference proteome</keyword>
<feature type="coiled-coil region" evidence="1">
    <location>
        <begin position="107"/>
        <end position="134"/>
    </location>
</feature>
<dbReference type="EMBL" id="FNNZ01000016">
    <property type="protein sequence ID" value="SDX17111.1"/>
    <property type="molecule type" value="Genomic_DNA"/>
</dbReference>
<evidence type="ECO:0000256" key="1">
    <source>
        <dbReference type="SAM" id="Coils"/>
    </source>
</evidence>
<keyword evidence="2" id="KW-0472">Membrane</keyword>
<feature type="transmembrane region" description="Helical" evidence="2">
    <location>
        <begin position="190"/>
        <end position="211"/>
    </location>
</feature>
<evidence type="ECO:0000256" key="2">
    <source>
        <dbReference type="SAM" id="Phobius"/>
    </source>
</evidence>
<dbReference type="Proteomes" id="UP000198816">
    <property type="component" value="Unassembled WGS sequence"/>
</dbReference>
<gene>
    <name evidence="3" type="ORF">SAMN05421783_1161</name>
</gene>
<dbReference type="AlphaFoldDB" id="A0A1H2ZI90"/>
<keyword evidence="2" id="KW-0812">Transmembrane</keyword>
<dbReference type="STRING" id="1058.SAMN05421783_1161"/>
<sequence length="248" mass="27926">MRFATKLFLLFAGLLSLAVVGTSLAVWGTHEARRNLARIDLAHRSYEGYLSLSNHTYQLFKQFGDAMTIGDLDQGAMETELLAAIRRDIAAIREIIAEEIHLDFDEMVTDLDRLARIENKIQNLLAEYQTVLETDDPIPLTEEWGRLSRILDERVDQDFARLIQEALDIQLEELADQRSLLEARARMNQLLAGLVAIFGAIAGAAAFWWLVRDFKKPVGRLIAGAEALARGEREHRIPFGGGEYGHLP</sequence>
<evidence type="ECO:0000313" key="3">
    <source>
        <dbReference type="EMBL" id="SDX17111.1"/>
    </source>
</evidence>
<dbReference type="RefSeq" id="WP_093034367.1">
    <property type="nucleotide sequence ID" value="NZ_FNNZ01000016.1"/>
</dbReference>
<keyword evidence="2" id="KW-1133">Transmembrane helix</keyword>
<organism evidence="3 4">
    <name type="scientific">Thiocapsa roseopersicina</name>
    <dbReference type="NCBI Taxonomy" id="1058"/>
    <lineage>
        <taxon>Bacteria</taxon>
        <taxon>Pseudomonadati</taxon>
        <taxon>Pseudomonadota</taxon>
        <taxon>Gammaproteobacteria</taxon>
        <taxon>Chromatiales</taxon>
        <taxon>Chromatiaceae</taxon>
        <taxon>Thiocapsa</taxon>
    </lineage>
</organism>
<reference evidence="4" key="1">
    <citation type="submission" date="2016-10" db="EMBL/GenBank/DDBJ databases">
        <authorList>
            <person name="Varghese N."/>
            <person name="Submissions S."/>
        </authorList>
    </citation>
    <scope>NUCLEOTIDE SEQUENCE [LARGE SCALE GENOMIC DNA]</scope>
    <source>
        <strain evidence="4">DSM 217</strain>
    </source>
</reference>